<dbReference type="EMBL" id="JAAMFL010000005">
    <property type="protein sequence ID" value="MBS9337439.1"/>
    <property type="molecule type" value="Genomic_DNA"/>
</dbReference>
<reference evidence="3 4" key="1">
    <citation type="submission" date="2020-02" db="EMBL/GenBank/DDBJ databases">
        <title>Fructobacillus sp. isolated from paper mulberry of Taiwan.</title>
        <authorList>
            <person name="Lin S.-T."/>
        </authorList>
    </citation>
    <scope>NUCLEOTIDE SEQUENCE [LARGE SCALE GENOMIC DNA]</scope>
    <source>
        <strain evidence="3 4">S1-1</strain>
    </source>
</reference>
<dbReference type="CDD" id="cd10456">
    <property type="entry name" value="GIY-YIG_UPF0213"/>
    <property type="match status" value="1"/>
</dbReference>
<dbReference type="PANTHER" id="PTHR34477:SF1">
    <property type="entry name" value="UPF0213 PROTEIN YHBQ"/>
    <property type="match status" value="1"/>
</dbReference>
<sequence>MVKRGPWIRESEDVTDSSAKTYDFYVLYTADGYFYGGYSDDAIRRFHVHEAGKGAKFTRVKSRHPLRLIYYVTFDSKHDAMHAEATFKALSRVQKESFLIEHGVPKTVWEK</sequence>
<proteinExistence type="inferred from homology"/>
<evidence type="ECO:0000259" key="2">
    <source>
        <dbReference type="PROSITE" id="PS50164"/>
    </source>
</evidence>
<name>A0ABS5QYT0_9LACO</name>
<keyword evidence="4" id="KW-1185">Reference proteome</keyword>
<protein>
    <submittedName>
        <fullName evidence="3">GIY-YIG nuclease family protein</fullName>
    </submittedName>
</protein>
<dbReference type="InterPro" id="IPR035901">
    <property type="entry name" value="GIY-YIG_endonuc_sf"/>
</dbReference>
<dbReference type="RefSeq" id="WP_213821339.1">
    <property type="nucleotide sequence ID" value="NZ_JAAMFL010000005.1"/>
</dbReference>
<dbReference type="Pfam" id="PF01541">
    <property type="entry name" value="GIY-YIG"/>
    <property type="match status" value="1"/>
</dbReference>
<dbReference type="SUPFAM" id="SSF82771">
    <property type="entry name" value="GIY-YIG endonuclease"/>
    <property type="match status" value="1"/>
</dbReference>
<evidence type="ECO:0000313" key="4">
    <source>
        <dbReference type="Proteomes" id="UP001519503"/>
    </source>
</evidence>
<organism evidence="3 4">
    <name type="scientific">Fructobacillus parabroussonetiae</name>
    <dbReference type="NCBI Taxonomy" id="2713174"/>
    <lineage>
        <taxon>Bacteria</taxon>
        <taxon>Bacillati</taxon>
        <taxon>Bacillota</taxon>
        <taxon>Bacilli</taxon>
        <taxon>Lactobacillales</taxon>
        <taxon>Lactobacillaceae</taxon>
        <taxon>Fructobacillus</taxon>
    </lineage>
</organism>
<dbReference type="PANTHER" id="PTHR34477">
    <property type="entry name" value="UPF0213 PROTEIN YHBQ"/>
    <property type="match status" value="1"/>
</dbReference>
<dbReference type="InterPro" id="IPR000305">
    <property type="entry name" value="GIY-YIG_endonuc"/>
</dbReference>
<dbReference type="PROSITE" id="PS50164">
    <property type="entry name" value="GIY_YIG"/>
    <property type="match status" value="1"/>
</dbReference>
<comment type="similarity">
    <text evidence="1">Belongs to the UPF0213 family.</text>
</comment>
<dbReference type="Proteomes" id="UP001519503">
    <property type="component" value="Unassembled WGS sequence"/>
</dbReference>
<evidence type="ECO:0000256" key="1">
    <source>
        <dbReference type="ARBA" id="ARBA00007435"/>
    </source>
</evidence>
<dbReference type="InterPro" id="IPR050190">
    <property type="entry name" value="UPF0213_domain"/>
</dbReference>
<comment type="caution">
    <text evidence="3">The sequence shown here is derived from an EMBL/GenBank/DDBJ whole genome shotgun (WGS) entry which is preliminary data.</text>
</comment>
<accession>A0ABS5QYT0</accession>
<dbReference type="Gene3D" id="3.40.1440.10">
    <property type="entry name" value="GIY-YIG endonuclease"/>
    <property type="match status" value="1"/>
</dbReference>
<evidence type="ECO:0000313" key="3">
    <source>
        <dbReference type="EMBL" id="MBS9337439.1"/>
    </source>
</evidence>
<gene>
    <name evidence="3" type="ORF">G6R30_03040</name>
</gene>
<feature type="domain" description="GIY-YIG" evidence="2">
    <location>
        <begin position="20"/>
        <end position="97"/>
    </location>
</feature>